<name>A0A853DNA7_9MICO</name>
<accession>A0A853DNA7</accession>
<evidence type="ECO:0000256" key="1">
    <source>
        <dbReference type="SAM" id="Phobius"/>
    </source>
</evidence>
<comment type="caution">
    <text evidence="2">The sequence shown here is derived from an EMBL/GenBank/DDBJ whole genome shotgun (WGS) entry which is preliminary data.</text>
</comment>
<evidence type="ECO:0000313" key="3">
    <source>
        <dbReference type="Proteomes" id="UP000571817"/>
    </source>
</evidence>
<evidence type="ECO:0000313" key="2">
    <source>
        <dbReference type="EMBL" id="NYJ75625.1"/>
    </source>
</evidence>
<feature type="transmembrane region" description="Helical" evidence="1">
    <location>
        <begin position="6"/>
        <end position="25"/>
    </location>
</feature>
<keyword evidence="1" id="KW-1133">Transmembrane helix</keyword>
<proteinExistence type="predicted"/>
<dbReference type="Proteomes" id="UP000571817">
    <property type="component" value="Unassembled WGS sequence"/>
</dbReference>
<protein>
    <submittedName>
        <fullName evidence="2">Uncharacterized protein</fullName>
    </submittedName>
</protein>
<keyword evidence="3" id="KW-1185">Reference proteome</keyword>
<keyword evidence="1" id="KW-0472">Membrane</keyword>
<dbReference type="EMBL" id="JACCFW010000001">
    <property type="protein sequence ID" value="NYJ75625.1"/>
    <property type="molecule type" value="Genomic_DNA"/>
</dbReference>
<gene>
    <name evidence="2" type="ORF">HNR15_002588</name>
</gene>
<keyword evidence="1" id="KW-0812">Transmembrane</keyword>
<sequence length="132" mass="14979">MNEILKVAITALIGSALSALLAPLLRRMRWTRLEAALRFPGQRWQHGQLTVGPGVLRFQPYRGQFRLRQGSTHDLHVLSFSRAPHRSPGRRTIWSLNPRTQIVDLSTTNGQLELAAVPRTLRLIMDQLEPRG</sequence>
<dbReference type="RefSeq" id="WP_179482448.1">
    <property type="nucleotide sequence ID" value="NZ_JACCFW010000001.1"/>
</dbReference>
<dbReference type="AlphaFoldDB" id="A0A853DNA7"/>
<organism evidence="2 3">
    <name type="scientific">Allobranchiibius huperziae</name>
    <dbReference type="NCBI Taxonomy" id="1874116"/>
    <lineage>
        <taxon>Bacteria</taxon>
        <taxon>Bacillati</taxon>
        <taxon>Actinomycetota</taxon>
        <taxon>Actinomycetes</taxon>
        <taxon>Micrococcales</taxon>
        <taxon>Dermacoccaceae</taxon>
        <taxon>Allobranchiibius</taxon>
    </lineage>
</organism>
<reference evidence="2 3" key="1">
    <citation type="submission" date="2020-07" db="EMBL/GenBank/DDBJ databases">
        <title>Sequencing the genomes of 1000 actinobacteria strains.</title>
        <authorList>
            <person name="Klenk H.-P."/>
        </authorList>
    </citation>
    <scope>NUCLEOTIDE SEQUENCE [LARGE SCALE GENOMIC DNA]</scope>
    <source>
        <strain evidence="2 3">DSM 29531</strain>
    </source>
</reference>